<keyword evidence="7 10" id="KW-0378">Hydrolase</keyword>
<dbReference type="Gene3D" id="3.40.50.1820">
    <property type="entry name" value="alpha/beta hydrolase"/>
    <property type="match status" value="1"/>
</dbReference>
<feature type="chain" id="PRO_5043111718" description="Carboxypeptidase" evidence="10">
    <location>
        <begin position="26"/>
        <end position="483"/>
    </location>
</feature>
<dbReference type="Gene3D" id="3.40.50.11320">
    <property type="match status" value="1"/>
</dbReference>
<dbReference type="Gene3D" id="6.10.250.940">
    <property type="match status" value="1"/>
</dbReference>
<reference evidence="11" key="1">
    <citation type="submission" date="2022-08" db="EMBL/GenBank/DDBJ databases">
        <authorList>
            <person name="Gutierrez-Valencia J."/>
        </authorList>
    </citation>
    <scope>NUCLEOTIDE SEQUENCE</scope>
</reference>
<keyword evidence="6 10" id="KW-0732">Signal</keyword>
<proteinExistence type="inferred from homology"/>
<evidence type="ECO:0000256" key="9">
    <source>
        <dbReference type="ARBA" id="ARBA00023180"/>
    </source>
</evidence>
<dbReference type="InterPro" id="IPR001563">
    <property type="entry name" value="Peptidase_S10"/>
</dbReference>
<dbReference type="PROSITE" id="PS00131">
    <property type="entry name" value="CARBOXYPEPT_SER_SER"/>
    <property type="match status" value="1"/>
</dbReference>
<dbReference type="SUPFAM" id="SSF53474">
    <property type="entry name" value="alpha/beta-Hydrolases"/>
    <property type="match status" value="1"/>
</dbReference>
<dbReference type="InterPro" id="IPR033124">
    <property type="entry name" value="Ser_caboxypep_his_AS"/>
</dbReference>
<evidence type="ECO:0000256" key="4">
    <source>
        <dbReference type="ARBA" id="ARBA00022645"/>
    </source>
</evidence>
<keyword evidence="3" id="KW-0964">Secreted</keyword>
<evidence type="ECO:0000256" key="5">
    <source>
        <dbReference type="ARBA" id="ARBA00022670"/>
    </source>
</evidence>
<feature type="signal peptide" evidence="10">
    <location>
        <begin position="1"/>
        <end position="25"/>
    </location>
</feature>
<dbReference type="InterPro" id="IPR018202">
    <property type="entry name" value="Ser_caboxypep_ser_AS"/>
</dbReference>
<organism evidence="11 12">
    <name type="scientific">Linum tenue</name>
    <dbReference type="NCBI Taxonomy" id="586396"/>
    <lineage>
        <taxon>Eukaryota</taxon>
        <taxon>Viridiplantae</taxon>
        <taxon>Streptophyta</taxon>
        <taxon>Embryophyta</taxon>
        <taxon>Tracheophyta</taxon>
        <taxon>Spermatophyta</taxon>
        <taxon>Magnoliopsida</taxon>
        <taxon>eudicotyledons</taxon>
        <taxon>Gunneridae</taxon>
        <taxon>Pentapetalae</taxon>
        <taxon>rosids</taxon>
        <taxon>fabids</taxon>
        <taxon>Malpighiales</taxon>
        <taxon>Linaceae</taxon>
        <taxon>Linum</taxon>
    </lineage>
</organism>
<dbReference type="PANTHER" id="PTHR11802:SF31">
    <property type="entry name" value="SERINE CARBOXYPEPTIDASE-LIKE 34"/>
    <property type="match status" value="1"/>
</dbReference>
<dbReference type="PRINTS" id="PR00724">
    <property type="entry name" value="CRBOXYPTASEC"/>
</dbReference>
<evidence type="ECO:0000256" key="7">
    <source>
        <dbReference type="ARBA" id="ARBA00022801"/>
    </source>
</evidence>
<dbReference type="InterPro" id="IPR029058">
    <property type="entry name" value="AB_hydrolase_fold"/>
</dbReference>
<dbReference type="FunFam" id="3.40.50.1820:FF:000211">
    <property type="entry name" value="Carboxypeptidase"/>
    <property type="match status" value="1"/>
</dbReference>
<sequence>MGVSGLDALSLCMFLCLVGVSPSWGAVDPEIIAAQSADRVFYIPEQPSVNFLQYAGHITVDQSQERALFYWFFEAAHKSEDKPLLVWLNGGPGCSSVGYGAAQEIGPFLVKKGHQIELNHYAWNKGNSSSNLLFLEAPAGVGFSYSNNTYAPGDSVTAWDSYNFLNKWLKRFPQYRNSELFIAGESYAGHYAPQLAEVIFDQNKIYYSLNDSSNYINLKGFMLGNPSLDDETDRKGMIDYAWSHAMLSDKDYQSILSSCDFTRSDSNQTEQCQNGMANYYRLYSMIDMYGINSPTCHLPTNSSHSFFGRLPSNMTMTSKFRVPAAGAGGYDACTSDYVFEYFNRQDVQEALHADLNKVPRPWDLCSNQVGNDWNESAFSVLPVIRKLLDGGLRIWLYSGDADGRIPVTSTRYALTKLGVNITQDWTPWYNQEEVGGWTISYAGGLTMATVRGAGHAVPVLAPDRALLLVSHFLDNIDLPRAAS</sequence>
<keyword evidence="4 10" id="KW-0121">Carboxypeptidase</keyword>
<evidence type="ECO:0000256" key="1">
    <source>
        <dbReference type="ARBA" id="ARBA00004613"/>
    </source>
</evidence>
<comment type="caution">
    <text evidence="11">The sequence shown here is derived from an EMBL/GenBank/DDBJ whole genome shotgun (WGS) entry which is preliminary data.</text>
</comment>
<protein>
    <recommendedName>
        <fullName evidence="10">Carboxypeptidase</fullName>
        <ecNumber evidence="10">3.4.16.-</ecNumber>
    </recommendedName>
</protein>
<keyword evidence="5 10" id="KW-0645">Protease</keyword>
<evidence type="ECO:0000313" key="12">
    <source>
        <dbReference type="Proteomes" id="UP001154282"/>
    </source>
</evidence>
<dbReference type="FunFam" id="3.40.50.11320:FF:000001">
    <property type="entry name" value="Carboxypeptidase"/>
    <property type="match status" value="1"/>
</dbReference>
<dbReference type="Proteomes" id="UP001154282">
    <property type="component" value="Unassembled WGS sequence"/>
</dbReference>
<dbReference type="Pfam" id="PF00450">
    <property type="entry name" value="Peptidase_S10"/>
    <property type="match status" value="1"/>
</dbReference>
<evidence type="ECO:0000256" key="6">
    <source>
        <dbReference type="ARBA" id="ARBA00022729"/>
    </source>
</evidence>
<dbReference type="GO" id="GO:0005576">
    <property type="term" value="C:extracellular region"/>
    <property type="evidence" value="ECO:0007669"/>
    <property type="project" value="UniProtKB-SubCell"/>
</dbReference>
<dbReference type="GO" id="GO:0005773">
    <property type="term" value="C:vacuole"/>
    <property type="evidence" value="ECO:0007669"/>
    <property type="project" value="TreeGrafter"/>
</dbReference>
<evidence type="ECO:0000256" key="2">
    <source>
        <dbReference type="ARBA" id="ARBA00009431"/>
    </source>
</evidence>
<dbReference type="GO" id="GO:0004185">
    <property type="term" value="F:serine-type carboxypeptidase activity"/>
    <property type="evidence" value="ECO:0007669"/>
    <property type="project" value="UniProtKB-UniRule"/>
</dbReference>
<keyword evidence="9" id="KW-0325">Glycoprotein</keyword>
<accession>A0AAV0K1A0</accession>
<evidence type="ECO:0000256" key="8">
    <source>
        <dbReference type="ARBA" id="ARBA00023157"/>
    </source>
</evidence>
<name>A0AAV0K1A0_9ROSI</name>
<dbReference type="PANTHER" id="PTHR11802">
    <property type="entry name" value="SERINE PROTEASE FAMILY S10 SERINE CARBOXYPEPTIDASE"/>
    <property type="match status" value="1"/>
</dbReference>
<comment type="similarity">
    <text evidence="2 10">Belongs to the peptidase S10 family.</text>
</comment>
<evidence type="ECO:0000256" key="3">
    <source>
        <dbReference type="ARBA" id="ARBA00022525"/>
    </source>
</evidence>
<gene>
    <name evidence="11" type="ORF">LITE_LOCUS16649</name>
</gene>
<evidence type="ECO:0000313" key="11">
    <source>
        <dbReference type="EMBL" id="CAI0415472.1"/>
    </source>
</evidence>
<dbReference type="PROSITE" id="PS00560">
    <property type="entry name" value="CARBOXYPEPT_SER_HIS"/>
    <property type="match status" value="1"/>
</dbReference>
<keyword evidence="12" id="KW-1185">Reference proteome</keyword>
<keyword evidence="8" id="KW-1015">Disulfide bond</keyword>
<evidence type="ECO:0000256" key="10">
    <source>
        <dbReference type="RuleBase" id="RU361156"/>
    </source>
</evidence>
<dbReference type="AlphaFoldDB" id="A0AAV0K1A0"/>
<dbReference type="EMBL" id="CAMGYJ010000005">
    <property type="protein sequence ID" value="CAI0415472.1"/>
    <property type="molecule type" value="Genomic_DNA"/>
</dbReference>
<dbReference type="GO" id="GO:0006508">
    <property type="term" value="P:proteolysis"/>
    <property type="evidence" value="ECO:0007669"/>
    <property type="project" value="UniProtKB-KW"/>
</dbReference>
<comment type="subcellular location">
    <subcellularLocation>
        <location evidence="1">Secreted</location>
    </subcellularLocation>
</comment>
<dbReference type="EC" id="3.4.16.-" evidence="10"/>